<dbReference type="EMBL" id="MU151095">
    <property type="protein sequence ID" value="KAF9450891.1"/>
    <property type="molecule type" value="Genomic_DNA"/>
</dbReference>
<accession>A0A9P6C3N5</accession>
<feature type="coiled-coil region" evidence="1">
    <location>
        <begin position="213"/>
        <end position="265"/>
    </location>
</feature>
<name>A0A9P6C3N5_9AGAR</name>
<proteinExistence type="predicted"/>
<dbReference type="OrthoDB" id="8954335at2759"/>
<dbReference type="Gene3D" id="3.40.50.300">
    <property type="entry name" value="P-loop containing nucleotide triphosphate hydrolases"/>
    <property type="match status" value="1"/>
</dbReference>
<keyword evidence="1" id="KW-0175">Coiled coil</keyword>
<protein>
    <recommendedName>
        <fullName evidence="4">G domain-containing protein</fullName>
    </recommendedName>
</protein>
<sequence>MGPTGTGKSLLVDLLTTGKIGKRAGTTLKPETTRVTPVRVHGHKQYGGRVVLIDTPSFDNDDRSDLDILDEISRWLETAYRKSVKLTGLLYLHRINDNRMGGSPRKNLRIFGELCGTKSLDRVILVSTMWHMTPREAAERRYQELEANFWKPLIDKGSRCERLEKLDGKEAWRIVEQLIEGNLTKNKEAVQLQGEIVEENKPLIATRAGRELGTELEKKLAQQKDTIIQLRARIDSLAKHDPAQARELKKNLRELEKQVATELETAQHYKVPLGRRILSFFGLGKKSSKVSLTLRPD</sequence>
<keyword evidence="3" id="KW-1185">Reference proteome</keyword>
<organism evidence="2 3">
    <name type="scientific">Macrolepiota fuliginosa MF-IS2</name>
    <dbReference type="NCBI Taxonomy" id="1400762"/>
    <lineage>
        <taxon>Eukaryota</taxon>
        <taxon>Fungi</taxon>
        <taxon>Dikarya</taxon>
        <taxon>Basidiomycota</taxon>
        <taxon>Agaricomycotina</taxon>
        <taxon>Agaricomycetes</taxon>
        <taxon>Agaricomycetidae</taxon>
        <taxon>Agaricales</taxon>
        <taxon>Agaricineae</taxon>
        <taxon>Agaricaceae</taxon>
        <taxon>Macrolepiota</taxon>
    </lineage>
</organism>
<dbReference type="AlphaFoldDB" id="A0A9P6C3N5"/>
<evidence type="ECO:0000256" key="1">
    <source>
        <dbReference type="SAM" id="Coils"/>
    </source>
</evidence>
<dbReference type="Proteomes" id="UP000807342">
    <property type="component" value="Unassembled WGS sequence"/>
</dbReference>
<dbReference type="SUPFAM" id="SSF52540">
    <property type="entry name" value="P-loop containing nucleoside triphosphate hydrolases"/>
    <property type="match status" value="1"/>
</dbReference>
<evidence type="ECO:0008006" key="4">
    <source>
        <dbReference type="Google" id="ProtNLM"/>
    </source>
</evidence>
<dbReference type="InterPro" id="IPR027417">
    <property type="entry name" value="P-loop_NTPase"/>
</dbReference>
<comment type="caution">
    <text evidence="2">The sequence shown here is derived from an EMBL/GenBank/DDBJ whole genome shotgun (WGS) entry which is preliminary data.</text>
</comment>
<gene>
    <name evidence="2" type="ORF">P691DRAFT_664328</name>
</gene>
<evidence type="ECO:0000313" key="2">
    <source>
        <dbReference type="EMBL" id="KAF9450891.1"/>
    </source>
</evidence>
<dbReference type="CDD" id="cd00882">
    <property type="entry name" value="Ras_like_GTPase"/>
    <property type="match status" value="1"/>
</dbReference>
<evidence type="ECO:0000313" key="3">
    <source>
        <dbReference type="Proteomes" id="UP000807342"/>
    </source>
</evidence>
<reference evidence="2" key="1">
    <citation type="submission" date="2020-11" db="EMBL/GenBank/DDBJ databases">
        <authorList>
            <consortium name="DOE Joint Genome Institute"/>
            <person name="Ahrendt S."/>
            <person name="Riley R."/>
            <person name="Andreopoulos W."/>
            <person name="Labutti K."/>
            <person name="Pangilinan J."/>
            <person name="Ruiz-Duenas F.J."/>
            <person name="Barrasa J.M."/>
            <person name="Sanchez-Garcia M."/>
            <person name="Camarero S."/>
            <person name="Miyauchi S."/>
            <person name="Serrano A."/>
            <person name="Linde D."/>
            <person name="Babiker R."/>
            <person name="Drula E."/>
            <person name="Ayuso-Fernandez I."/>
            <person name="Pacheco R."/>
            <person name="Padilla G."/>
            <person name="Ferreira P."/>
            <person name="Barriuso J."/>
            <person name="Kellner H."/>
            <person name="Castanera R."/>
            <person name="Alfaro M."/>
            <person name="Ramirez L."/>
            <person name="Pisabarro A.G."/>
            <person name="Kuo A."/>
            <person name="Tritt A."/>
            <person name="Lipzen A."/>
            <person name="He G."/>
            <person name="Yan M."/>
            <person name="Ng V."/>
            <person name="Cullen D."/>
            <person name="Martin F."/>
            <person name="Rosso M.-N."/>
            <person name="Henrissat B."/>
            <person name="Hibbett D."/>
            <person name="Martinez A.T."/>
            <person name="Grigoriev I.V."/>
        </authorList>
    </citation>
    <scope>NUCLEOTIDE SEQUENCE</scope>
    <source>
        <strain evidence="2">MF-IS2</strain>
    </source>
</reference>